<dbReference type="InterPro" id="IPR036709">
    <property type="entry name" value="Autotransporte_beta_dom_sf"/>
</dbReference>
<dbReference type="InterPro" id="IPR007433">
    <property type="entry name" value="DUF481"/>
</dbReference>
<feature type="signal peptide" evidence="1">
    <location>
        <begin position="1"/>
        <end position="22"/>
    </location>
</feature>
<proteinExistence type="predicted"/>
<reference evidence="3" key="1">
    <citation type="submission" date="2016-10" db="EMBL/GenBank/DDBJ databases">
        <authorList>
            <person name="Varghese N."/>
            <person name="Submissions S."/>
        </authorList>
    </citation>
    <scope>NUCLEOTIDE SEQUENCE [LARGE SCALE GENOMIC DNA]</scope>
    <source>
        <strain evidence="3">CGMCC 1.7715</strain>
    </source>
</reference>
<dbReference type="OrthoDB" id="7341471at2"/>
<dbReference type="AlphaFoldDB" id="A0A1I5MXZ1"/>
<organism evidence="2 3">
    <name type="scientific">Qipengyuania nanhaisediminis</name>
    <dbReference type="NCBI Taxonomy" id="604088"/>
    <lineage>
        <taxon>Bacteria</taxon>
        <taxon>Pseudomonadati</taxon>
        <taxon>Pseudomonadota</taxon>
        <taxon>Alphaproteobacteria</taxon>
        <taxon>Sphingomonadales</taxon>
        <taxon>Erythrobacteraceae</taxon>
        <taxon>Qipengyuania</taxon>
    </lineage>
</organism>
<dbReference type="Pfam" id="PF04338">
    <property type="entry name" value="DUF481"/>
    <property type="match status" value="1"/>
</dbReference>
<sequence length="316" mass="34530">MKNLRHILIALLVGCLAVPASAELPEAARTMIENAIATGDAAKVDAVISVARSSFPDDAGEIDTLENGWKATLAKRNAEAEQARIAAIENAGALDLWSGEGEIGGFQSSGNTDSVGIAASLKMKREGIDWSHRLRARLDYQRQNGQTSREQYLLAYEPRWQFNDRMFIYGLAQYERDKIQGFSGRYAVSGGVGYKLVDSDTLNLSVKAGPAYRVTEYTDGRTENSIAALAGLDFDWQIFERLSFTQDANALAETGGQAQLIVDGSNTSLTFVSGLDFEISNRLRSRLSYQIDYDSNPPVGKVSTDTLTRATLIYGF</sequence>
<feature type="chain" id="PRO_5011550261" evidence="1">
    <location>
        <begin position="23"/>
        <end position="316"/>
    </location>
</feature>
<dbReference type="STRING" id="604088.SAMN04488060_1648"/>
<dbReference type="EMBL" id="FOWZ01000002">
    <property type="protein sequence ID" value="SFP14404.1"/>
    <property type="molecule type" value="Genomic_DNA"/>
</dbReference>
<keyword evidence="1" id="KW-0732">Signal</keyword>
<protein>
    <submittedName>
        <fullName evidence="2">Putative salt-induced outer membrane protein</fullName>
    </submittedName>
</protein>
<dbReference type="Proteomes" id="UP000199331">
    <property type="component" value="Unassembled WGS sequence"/>
</dbReference>
<dbReference type="SUPFAM" id="SSF103515">
    <property type="entry name" value="Autotransporter"/>
    <property type="match status" value="1"/>
</dbReference>
<name>A0A1I5MXZ1_9SPHN</name>
<evidence type="ECO:0000256" key="1">
    <source>
        <dbReference type="SAM" id="SignalP"/>
    </source>
</evidence>
<evidence type="ECO:0000313" key="2">
    <source>
        <dbReference type="EMBL" id="SFP14404.1"/>
    </source>
</evidence>
<gene>
    <name evidence="2" type="ORF">SAMN04488060_1648</name>
</gene>
<evidence type="ECO:0000313" key="3">
    <source>
        <dbReference type="Proteomes" id="UP000199331"/>
    </source>
</evidence>
<keyword evidence="3" id="KW-1185">Reference proteome</keyword>
<accession>A0A1I5MXZ1</accession>
<dbReference type="RefSeq" id="WP_090479806.1">
    <property type="nucleotide sequence ID" value="NZ_FOWZ01000002.1"/>
</dbReference>